<evidence type="ECO:0000313" key="5">
    <source>
        <dbReference type="EMBL" id="MEM5947452.1"/>
    </source>
</evidence>
<dbReference type="CDD" id="cd01392">
    <property type="entry name" value="HTH_LacI"/>
    <property type="match status" value="1"/>
</dbReference>
<protein>
    <submittedName>
        <fullName evidence="5">LacI family DNA-binding transcriptional regulator</fullName>
    </submittedName>
</protein>
<keyword evidence="2 5" id="KW-0238">DNA-binding</keyword>
<dbReference type="Proteomes" id="UP001466331">
    <property type="component" value="Unassembled WGS sequence"/>
</dbReference>
<evidence type="ECO:0000256" key="3">
    <source>
        <dbReference type="ARBA" id="ARBA00023163"/>
    </source>
</evidence>
<evidence type="ECO:0000259" key="4">
    <source>
        <dbReference type="PROSITE" id="PS50932"/>
    </source>
</evidence>
<organism evidence="5 6">
    <name type="scientific">Rarispira pelagica</name>
    <dbReference type="NCBI Taxonomy" id="3141764"/>
    <lineage>
        <taxon>Bacteria</taxon>
        <taxon>Pseudomonadati</taxon>
        <taxon>Spirochaetota</taxon>
        <taxon>Spirochaetia</taxon>
        <taxon>Winmispirales</taxon>
        <taxon>Winmispiraceae</taxon>
        <taxon>Rarispira</taxon>
    </lineage>
</organism>
<dbReference type="InterPro" id="IPR000843">
    <property type="entry name" value="HTH_LacI"/>
</dbReference>
<dbReference type="RefSeq" id="WP_420068901.1">
    <property type="nucleotide sequence ID" value="NZ_JBCHKQ010000001.1"/>
</dbReference>
<dbReference type="GO" id="GO:0003677">
    <property type="term" value="F:DNA binding"/>
    <property type="evidence" value="ECO:0007669"/>
    <property type="project" value="UniProtKB-KW"/>
</dbReference>
<dbReference type="InterPro" id="IPR046335">
    <property type="entry name" value="LacI/GalR-like_sensor"/>
</dbReference>
<evidence type="ECO:0000256" key="1">
    <source>
        <dbReference type="ARBA" id="ARBA00023015"/>
    </source>
</evidence>
<dbReference type="CDD" id="cd06267">
    <property type="entry name" value="PBP1_LacI_sugar_binding-like"/>
    <property type="match status" value="1"/>
</dbReference>
<dbReference type="Pfam" id="PF13377">
    <property type="entry name" value="Peripla_BP_3"/>
    <property type="match status" value="1"/>
</dbReference>
<comment type="caution">
    <text evidence="5">The sequence shown here is derived from an EMBL/GenBank/DDBJ whole genome shotgun (WGS) entry which is preliminary data.</text>
</comment>
<sequence>MAKRARLVDVAKLAGVSHTTVSWALKGDPRISPETRKKVMDAARKLNYHPNLLARALVNGRTNTLAIVASFFSSHFEMEVLKGIEQQLMDTGSELGVLLFTTRGSKKREEDIIADVIKSGRADGLITLNISLSVNLSSLACEYAFPVVLIEGKGRCADTIRIDNPGGSYAAVSALVKAGAKNIAIVSGEIHTEEPGRSPMERLIGARRSLRAHGYGFDKSQVFFIERYYFEEGYTLFPRILDAMPNVDGIFCAAGDMVALGLLAAMRDRGISVPEDVRLVGYDDIPASSLVSPTLTTVRYNMPRMGATAVDFISAALSGEKEKKHYIEPSVLIGRQSC</sequence>
<dbReference type="PANTHER" id="PTHR30146">
    <property type="entry name" value="LACI-RELATED TRANSCRIPTIONAL REPRESSOR"/>
    <property type="match status" value="1"/>
</dbReference>
<name>A0ABU9U9V4_9SPIR</name>
<dbReference type="SMART" id="SM00354">
    <property type="entry name" value="HTH_LACI"/>
    <property type="match status" value="1"/>
</dbReference>
<feature type="domain" description="HTH lacI-type" evidence="4">
    <location>
        <begin position="5"/>
        <end position="59"/>
    </location>
</feature>
<keyword evidence="3" id="KW-0804">Transcription</keyword>
<keyword evidence="1" id="KW-0805">Transcription regulation</keyword>
<proteinExistence type="predicted"/>
<dbReference type="PROSITE" id="PS00356">
    <property type="entry name" value="HTH_LACI_1"/>
    <property type="match status" value="1"/>
</dbReference>
<gene>
    <name evidence="5" type="ORF">WKV44_02735</name>
</gene>
<dbReference type="EMBL" id="JBCHKQ010000001">
    <property type="protein sequence ID" value="MEM5947452.1"/>
    <property type="molecule type" value="Genomic_DNA"/>
</dbReference>
<dbReference type="Gene3D" id="1.10.260.40">
    <property type="entry name" value="lambda repressor-like DNA-binding domains"/>
    <property type="match status" value="1"/>
</dbReference>
<evidence type="ECO:0000256" key="2">
    <source>
        <dbReference type="ARBA" id="ARBA00023125"/>
    </source>
</evidence>
<dbReference type="Gene3D" id="3.40.50.2300">
    <property type="match status" value="2"/>
</dbReference>
<dbReference type="InterPro" id="IPR010982">
    <property type="entry name" value="Lambda_DNA-bd_dom_sf"/>
</dbReference>
<dbReference type="SUPFAM" id="SSF53822">
    <property type="entry name" value="Periplasmic binding protein-like I"/>
    <property type="match status" value="1"/>
</dbReference>
<keyword evidence="6" id="KW-1185">Reference proteome</keyword>
<dbReference type="PANTHER" id="PTHR30146:SF109">
    <property type="entry name" value="HTH-TYPE TRANSCRIPTIONAL REGULATOR GALS"/>
    <property type="match status" value="1"/>
</dbReference>
<dbReference type="PROSITE" id="PS50932">
    <property type="entry name" value="HTH_LACI_2"/>
    <property type="match status" value="1"/>
</dbReference>
<dbReference type="SUPFAM" id="SSF47413">
    <property type="entry name" value="lambda repressor-like DNA-binding domains"/>
    <property type="match status" value="1"/>
</dbReference>
<evidence type="ECO:0000313" key="6">
    <source>
        <dbReference type="Proteomes" id="UP001466331"/>
    </source>
</evidence>
<dbReference type="Pfam" id="PF00356">
    <property type="entry name" value="LacI"/>
    <property type="match status" value="1"/>
</dbReference>
<reference evidence="5 6" key="1">
    <citation type="submission" date="2024-03" db="EMBL/GenBank/DDBJ databases">
        <title>Ignisphaera cupida sp. nov., a hyperthermophilic hydrolytic archaeon from a hot spring of Kamchatka, and proposal of Ignisphaeraceae fam. nov.</title>
        <authorList>
            <person name="Podosokorskaya O.A."/>
            <person name="Elcheninov A.G."/>
            <person name="Maltseva A.I."/>
            <person name="Zayulina K.S."/>
            <person name="Novikov A."/>
            <person name="Merkel A.Y."/>
        </authorList>
    </citation>
    <scope>NUCLEOTIDE SEQUENCE [LARGE SCALE GENOMIC DNA]</scope>
    <source>
        <strain evidence="5 6">38H-sp</strain>
    </source>
</reference>
<dbReference type="InterPro" id="IPR028082">
    <property type="entry name" value="Peripla_BP_I"/>
</dbReference>
<accession>A0ABU9U9V4</accession>